<keyword evidence="2" id="KW-1185">Reference proteome</keyword>
<comment type="caution">
    <text evidence="1">The sequence shown here is derived from an EMBL/GenBank/DDBJ whole genome shotgun (WGS) entry which is preliminary data.</text>
</comment>
<proteinExistence type="predicted"/>
<dbReference type="EMBL" id="CM046107">
    <property type="protein sequence ID" value="KAI8432476.1"/>
    <property type="molecule type" value="Genomic_DNA"/>
</dbReference>
<gene>
    <name evidence="1" type="ORF">MSG28_004859</name>
</gene>
<name>A0ACC0K7J4_CHOFU</name>
<accession>A0ACC0K7J4</accession>
<evidence type="ECO:0000313" key="2">
    <source>
        <dbReference type="Proteomes" id="UP001064048"/>
    </source>
</evidence>
<feature type="non-terminal residue" evidence="1">
    <location>
        <position position="1215"/>
    </location>
</feature>
<reference evidence="1 2" key="1">
    <citation type="journal article" date="2022" name="Genome Biol. Evol.">
        <title>The Spruce Budworm Genome: Reconstructing the Evolutionary History of Antifreeze Proteins.</title>
        <authorList>
            <person name="Beliveau C."/>
            <person name="Gagne P."/>
            <person name="Picq S."/>
            <person name="Vernygora O."/>
            <person name="Keeling C.I."/>
            <person name="Pinkney K."/>
            <person name="Doucet D."/>
            <person name="Wen F."/>
            <person name="Johnston J.S."/>
            <person name="Maaroufi H."/>
            <person name="Boyle B."/>
            <person name="Laroche J."/>
            <person name="Dewar K."/>
            <person name="Juretic N."/>
            <person name="Blackburn G."/>
            <person name="Nisole A."/>
            <person name="Brunet B."/>
            <person name="Brandao M."/>
            <person name="Lumley L."/>
            <person name="Duan J."/>
            <person name="Quan G."/>
            <person name="Lucarotti C.J."/>
            <person name="Roe A.D."/>
            <person name="Sperling F.A.H."/>
            <person name="Levesque R.C."/>
            <person name="Cusson M."/>
        </authorList>
    </citation>
    <scope>NUCLEOTIDE SEQUENCE [LARGE SCALE GENOMIC DNA]</scope>
    <source>
        <strain evidence="1">Glfc:IPQL:Cfum</strain>
    </source>
</reference>
<sequence>MGDYKYKRRGVATLGLPAFGNRSDASAGFPRLVPAFSLPRCAGAPCTIFIIWTVLIITSTSCHEVTETQEETDNITTLYPIRFNSSSNGTQSKTLDSWKTGTSYSETLNKDGNKTESKEEPVIEKPGNDSQEFKPSVHLGDFFDEDSFGTVPLPTKPSFDAFSPLKKPPSAFIGKWRPTPGLESRPTSTVPVEVPAGGLYKKPDAFKDKPGFGGDDEEFGLEFNDEKETFVKKRVITIQDTGPGPGYSGFNEPLPPRLYRRSSEAPIPPPAPSPPTISEPCRRRLLCELHSRRIIIATKDRTLPLPTYTTPAPLSLRSRKRRANPHTRQSKWSVFKVGTSEYAFKFHFLDGTLHGELTCVRATKKVHESLLTWSNSGGKVGACCAGAESDNSTATTKVVRTTILPSRTTRTELKVSRSLNPDSTQTLNIRTRSGHMTQLIVKKKDKTTTQPNTTLAPTTTTIQEEIKTNRQRKLNFVGTLNSDLAGFDYYLNRKNTEEPSDIKAEYGNWSPVSVYPESHIQEDGKQPEADPETSSYYPTYDNEKRTENKRVYITSTSFMDYGVPIKNYRFDPSNPVIKNDRNPVYIEVVSTKVSDGESRSAKVPDPVIISSDPVYAKKAIEKFNKRGRSILTLGDDGIPEIQGVRMPDDESDKKTWRNARVVNGELIPYPEGYTPPKAIPEADVYPDVAAADPAQSFGPFTKDDNFEPKDGPFTKFDNIKFDAGDSIGPYQTSDNPVYAYKLKKDNHYLKSSYGPFTKADNSKVANSKLIEYIKQINEQESKRDYFSGRSSRAHNGDMEYAESHIQRRMLQHPGEVNYPNSLMYTPKNSKPGFDESVRNPVLQYAHPDLGVQPAKVTRDNPEHHDNKERKVKYYTTNIPKSAHPYPMEPIDGYGQQRSQGHTNANRYYEDEYNKFNYYEHSHTSPRYPYSYGYIKRVPEPSLWKKFTDSMKDTLHSASQTVQQLARPITDPIAKVTQPIFDPLVEATHKISHNLGLYSPNSLQTQRYAQDKIGVAAAAASGAPAMLPALGLMAGGAALGLGAVAMGRMLDINLMRSAGLTEDDIKDELEKEHKRSLAGAPYDIDRKYISRQTVYDDNYKMPSENVYVVMSPDGSEATRSKRDTLSFYQDPSFEGRDLKRVKRRHRRSLSEDMPEDLQHLDGRPSASSLTAAAMDLVRQTDWRDSQCAKFTFCRVLTSQSSDSIFAMEKKMESLLK</sequence>
<evidence type="ECO:0000313" key="1">
    <source>
        <dbReference type="EMBL" id="KAI8432476.1"/>
    </source>
</evidence>
<dbReference type="Proteomes" id="UP001064048">
    <property type="component" value="Chromosome 7"/>
</dbReference>
<organism evidence="1 2">
    <name type="scientific">Choristoneura fumiferana</name>
    <name type="common">Spruce budworm moth</name>
    <name type="synonym">Archips fumiferana</name>
    <dbReference type="NCBI Taxonomy" id="7141"/>
    <lineage>
        <taxon>Eukaryota</taxon>
        <taxon>Metazoa</taxon>
        <taxon>Ecdysozoa</taxon>
        <taxon>Arthropoda</taxon>
        <taxon>Hexapoda</taxon>
        <taxon>Insecta</taxon>
        <taxon>Pterygota</taxon>
        <taxon>Neoptera</taxon>
        <taxon>Endopterygota</taxon>
        <taxon>Lepidoptera</taxon>
        <taxon>Glossata</taxon>
        <taxon>Ditrysia</taxon>
        <taxon>Tortricoidea</taxon>
        <taxon>Tortricidae</taxon>
        <taxon>Tortricinae</taxon>
        <taxon>Choristoneura</taxon>
    </lineage>
</organism>
<protein>
    <submittedName>
        <fullName evidence="1">Uncharacterized protein</fullName>
    </submittedName>
</protein>